<dbReference type="Proteomes" id="UP000244930">
    <property type="component" value="Chromosome"/>
</dbReference>
<accession>A0A2U8GU19</accession>
<dbReference type="KEGG" id="acom:CEW83_19930"/>
<feature type="transmembrane region" description="Helical" evidence="6">
    <location>
        <begin position="48"/>
        <end position="70"/>
    </location>
</feature>
<dbReference type="InterPro" id="IPR050833">
    <property type="entry name" value="Poly_Biosynth_Transport"/>
</dbReference>
<reference evidence="7 8" key="1">
    <citation type="submission" date="2017-06" db="EMBL/GenBank/DDBJ databases">
        <title>Azoarcus.</title>
        <authorList>
            <person name="Woo J.-H."/>
            <person name="Kim H.-S."/>
        </authorList>
    </citation>
    <scope>NUCLEOTIDE SEQUENCE [LARGE SCALE GENOMIC DNA]</scope>
    <source>
        <strain evidence="7 8">TSPY31</strain>
    </source>
</reference>
<evidence type="ECO:0000256" key="4">
    <source>
        <dbReference type="ARBA" id="ARBA00022989"/>
    </source>
</evidence>
<name>A0A2U8GU19_9RHOO</name>
<evidence type="ECO:0000256" key="5">
    <source>
        <dbReference type="ARBA" id="ARBA00023136"/>
    </source>
</evidence>
<feature type="transmembrane region" description="Helical" evidence="6">
    <location>
        <begin position="82"/>
        <end position="103"/>
    </location>
</feature>
<comment type="subcellular location">
    <subcellularLocation>
        <location evidence="1">Cell membrane</location>
        <topology evidence="1">Multi-pass membrane protein</topology>
    </subcellularLocation>
</comment>
<dbReference type="EMBL" id="CP022187">
    <property type="protein sequence ID" value="AWI77217.1"/>
    <property type="molecule type" value="Genomic_DNA"/>
</dbReference>
<dbReference type="AlphaFoldDB" id="A0A2U8GU19"/>
<feature type="transmembrane region" description="Helical" evidence="6">
    <location>
        <begin position="397"/>
        <end position="421"/>
    </location>
</feature>
<evidence type="ECO:0000256" key="3">
    <source>
        <dbReference type="ARBA" id="ARBA00022692"/>
    </source>
</evidence>
<feature type="transmembrane region" description="Helical" evidence="6">
    <location>
        <begin position="153"/>
        <end position="173"/>
    </location>
</feature>
<feature type="transmembrane region" description="Helical" evidence="6">
    <location>
        <begin position="372"/>
        <end position="391"/>
    </location>
</feature>
<keyword evidence="2" id="KW-1003">Cell membrane</keyword>
<dbReference type="PANTHER" id="PTHR30250">
    <property type="entry name" value="PST FAMILY PREDICTED COLANIC ACID TRANSPORTER"/>
    <property type="match status" value="1"/>
</dbReference>
<evidence type="ECO:0000313" key="7">
    <source>
        <dbReference type="EMBL" id="AWI77217.1"/>
    </source>
</evidence>
<organism evidence="7 8">
    <name type="scientific">Parazoarcus communis</name>
    <dbReference type="NCBI Taxonomy" id="41977"/>
    <lineage>
        <taxon>Bacteria</taxon>
        <taxon>Pseudomonadati</taxon>
        <taxon>Pseudomonadota</taxon>
        <taxon>Betaproteobacteria</taxon>
        <taxon>Rhodocyclales</taxon>
        <taxon>Zoogloeaceae</taxon>
        <taxon>Parazoarcus</taxon>
    </lineage>
</organism>
<protein>
    <recommendedName>
        <fullName evidence="9">Polysaccharide biosynthesis protein</fullName>
    </recommendedName>
</protein>
<dbReference type="PANTHER" id="PTHR30250:SF11">
    <property type="entry name" value="O-ANTIGEN TRANSPORTER-RELATED"/>
    <property type="match status" value="1"/>
</dbReference>
<evidence type="ECO:0000256" key="6">
    <source>
        <dbReference type="SAM" id="Phobius"/>
    </source>
</evidence>
<keyword evidence="8" id="KW-1185">Reference proteome</keyword>
<dbReference type="Pfam" id="PF13440">
    <property type="entry name" value="Polysacc_synt_3"/>
    <property type="match status" value="1"/>
</dbReference>
<feature type="transmembrane region" description="Helical" evidence="6">
    <location>
        <begin position="442"/>
        <end position="463"/>
    </location>
</feature>
<feature type="transmembrane region" description="Helical" evidence="6">
    <location>
        <begin position="475"/>
        <end position="497"/>
    </location>
</feature>
<evidence type="ECO:0000313" key="8">
    <source>
        <dbReference type="Proteomes" id="UP000244930"/>
    </source>
</evidence>
<evidence type="ECO:0000256" key="1">
    <source>
        <dbReference type="ARBA" id="ARBA00004651"/>
    </source>
</evidence>
<feature type="transmembrane region" description="Helical" evidence="6">
    <location>
        <begin position="335"/>
        <end position="351"/>
    </location>
</feature>
<feature type="transmembrane region" description="Helical" evidence="6">
    <location>
        <begin position="15"/>
        <end position="36"/>
    </location>
</feature>
<dbReference type="GO" id="GO:0005886">
    <property type="term" value="C:plasma membrane"/>
    <property type="evidence" value="ECO:0007669"/>
    <property type="project" value="UniProtKB-SubCell"/>
</dbReference>
<evidence type="ECO:0008006" key="9">
    <source>
        <dbReference type="Google" id="ProtNLM"/>
    </source>
</evidence>
<sequence>MVERGATVLSVKRRLLFSVGANMARAAISLIAGLLVARGLGPSDYGNLAYLLGSFWAIRALLDMGSGSAFYTFIAQRHRGRLYYLVYFGWLGFQFVFSTALVIQLLPQSLVDRFWLGQSRDLVVLALLATFLQNQVWQTVVQIHEAARMTVRIQVSGLLIISTHVILVSAMLLGDWLSVRSVLSAIIVEYLVAAAWLSGALRRGVVRNADDGGAASVGGVVSEYLAYCRPMMIIAVFTFCYEITDRWLLQRFGGSSQQGFYQVAAQLSTISLLATSSVLNILWKEVAEACARGDNARVIVLHQKATRFLMLLASGVSCFLAPWAENLVVALLGDAYHAGWPVLFLMLFYPVHQTMGQINGTLFMATGRTHSYMKVTVSGLVVSVPVSYLLIGPTDGVWVSGMGLGALGLALKMVCLNILFVNIQSWMICRQYLAAFRWYYQLLPIVTLLSVGYGSMFTVRVLAPGLAAGMDKSELFFGMLGSGFLYAFIFVTLLIYAPSVVGLRKDEMAPVIEKVKHGVRDILRKLK</sequence>
<feature type="transmembrane region" description="Helical" evidence="6">
    <location>
        <begin position="305"/>
        <end position="323"/>
    </location>
</feature>
<feature type="transmembrane region" description="Helical" evidence="6">
    <location>
        <begin position="179"/>
        <end position="197"/>
    </location>
</feature>
<gene>
    <name evidence="7" type="ORF">CEW83_19930</name>
</gene>
<keyword evidence="4 6" id="KW-1133">Transmembrane helix</keyword>
<keyword evidence="3 6" id="KW-0812">Transmembrane</keyword>
<evidence type="ECO:0000256" key="2">
    <source>
        <dbReference type="ARBA" id="ARBA00022475"/>
    </source>
</evidence>
<proteinExistence type="predicted"/>
<keyword evidence="5 6" id="KW-0472">Membrane</keyword>